<dbReference type="RefSeq" id="WP_150084578.1">
    <property type="nucleotide sequence ID" value="NZ_VWRN01000054.1"/>
</dbReference>
<reference evidence="1 2" key="1">
    <citation type="submission" date="2019-09" db="EMBL/GenBank/DDBJ databases">
        <title>Isolation of a novel species in the genus Cupriavidus from patients with sepsis using whole genome sequencing.</title>
        <authorList>
            <person name="Kweon O.J."/>
            <person name="Lee M.-K."/>
        </authorList>
    </citation>
    <scope>NUCLEOTIDE SEQUENCE [LARGE SCALE GENOMIC DNA]</scope>
    <source>
        <strain evidence="1 2">MKL-01</strain>
    </source>
</reference>
<protein>
    <recommendedName>
        <fullName evidence="3">Lipoprotein</fullName>
    </recommendedName>
</protein>
<proteinExistence type="predicted"/>
<dbReference type="EMBL" id="VWRN01000054">
    <property type="protein sequence ID" value="KAA6118303.1"/>
    <property type="molecule type" value="Genomic_DNA"/>
</dbReference>
<sequence>MRNWTGFTATVFAAMVLSGCGGGGDDGGNDTGFQLSASLDGTPVSGFALKDGGTTTLNIESGQEVRLSASNGVTWTASMEKTTIQPKSQNSAVWDAVLISPEGGTVTLVAKSAADATRLATIRIEVPPHRYARVAAKVGETTFWREQGTTVDGSPIDVTYRDTTDAVDAQGGFTMNRYRIDGTLTDTFLNDADRNRTARIRASNPTQTCTFTPKREHFQYPMFVGKTWTSGWQYQCGAYHETAALQANVEAFEQVAVGSDTFDTLRIKYDVAFTNSNDGTLSNGITGNAAYRMDYRCWWATELGRAVKCEFNYSYAGIEPAGHIRHYVQTATSLQ</sequence>
<comment type="caution">
    <text evidence="1">The sequence shown here is derived from an EMBL/GenBank/DDBJ whole genome shotgun (WGS) entry which is preliminary data.</text>
</comment>
<accession>A0A5M8A554</accession>
<gene>
    <name evidence="1" type="ORF">F1599_21975</name>
</gene>
<keyword evidence="2" id="KW-1185">Reference proteome</keyword>
<name>A0A5M8A554_9BURK</name>
<dbReference type="PROSITE" id="PS51257">
    <property type="entry name" value="PROKAR_LIPOPROTEIN"/>
    <property type="match status" value="1"/>
</dbReference>
<evidence type="ECO:0000313" key="1">
    <source>
        <dbReference type="EMBL" id="KAA6118303.1"/>
    </source>
</evidence>
<dbReference type="Proteomes" id="UP000324324">
    <property type="component" value="Unassembled WGS sequence"/>
</dbReference>
<evidence type="ECO:0000313" key="2">
    <source>
        <dbReference type="Proteomes" id="UP000324324"/>
    </source>
</evidence>
<organism evidence="1 2">
    <name type="scientific">Cupriavidus cauae</name>
    <dbReference type="NCBI Taxonomy" id="2608999"/>
    <lineage>
        <taxon>Bacteria</taxon>
        <taxon>Pseudomonadati</taxon>
        <taxon>Pseudomonadota</taxon>
        <taxon>Betaproteobacteria</taxon>
        <taxon>Burkholderiales</taxon>
        <taxon>Burkholderiaceae</taxon>
        <taxon>Cupriavidus</taxon>
    </lineage>
</organism>
<dbReference type="AlphaFoldDB" id="A0A5M8A554"/>
<evidence type="ECO:0008006" key="3">
    <source>
        <dbReference type="Google" id="ProtNLM"/>
    </source>
</evidence>